<evidence type="ECO:0000313" key="2">
    <source>
        <dbReference type="EMBL" id="CAF1460304.1"/>
    </source>
</evidence>
<organism evidence="2 3">
    <name type="scientific">Adineta steineri</name>
    <dbReference type="NCBI Taxonomy" id="433720"/>
    <lineage>
        <taxon>Eukaryota</taxon>
        <taxon>Metazoa</taxon>
        <taxon>Spiralia</taxon>
        <taxon>Gnathifera</taxon>
        <taxon>Rotifera</taxon>
        <taxon>Eurotatoria</taxon>
        <taxon>Bdelloidea</taxon>
        <taxon>Adinetida</taxon>
        <taxon>Adinetidae</taxon>
        <taxon>Adineta</taxon>
    </lineage>
</organism>
<proteinExistence type="predicted"/>
<reference evidence="2" key="1">
    <citation type="submission" date="2021-02" db="EMBL/GenBank/DDBJ databases">
        <authorList>
            <person name="Nowell W R."/>
        </authorList>
    </citation>
    <scope>NUCLEOTIDE SEQUENCE</scope>
</reference>
<dbReference type="Proteomes" id="UP000663877">
    <property type="component" value="Unassembled WGS sequence"/>
</dbReference>
<dbReference type="Proteomes" id="UP000663832">
    <property type="component" value="Unassembled WGS sequence"/>
</dbReference>
<dbReference type="EMBL" id="CAJNOM010000478">
    <property type="protein sequence ID" value="CAF1460304.1"/>
    <property type="molecule type" value="Genomic_DNA"/>
</dbReference>
<gene>
    <name evidence="1" type="ORF">BJG266_LOCUS26641</name>
    <name evidence="2" type="ORF">QVE165_LOCUS40898</name>
</gene>
<evidence type="ECO:0000313" key="1">
    <source>
        <dbReference type="EMBL" id="CAF1196446.1"/>
    </source>
</evidence>
<protein>
    <submittedName>
        <fullName evidence="2">Uncharacterized protein</fullName>
    </submittedName>
</protein>
<sequence>MSLQTRTVTISSITPSLFDQLRREHGETLSCPCSKITIPYNEFVTNNVSFHPLCSSLFVSQQWIEALYLFDSSIYLPMDFRTTGSTQVSKDL</sequence>
<accession>A0A815QA56</accession>
<comment type="caution">
    <text evidence="2">The sequence shown here is derived from an EMBL/GenBank/DDBJ whole genome shotgun (WGS) entry which is preliminary data.</text>
</comment>
<keyword evidence="3" id="KW-1185">Reference proteome</keyword>
<evidence type="ECO:0000313" key="3">
    <source>
        <dbReference type="Proteomes" id="UP000663832"/>
    </source>
</evidence>
<name>A0A815QA56_9BILA</name>
<dbReference type="EMBL" id="CAJNOI010000227">
    <property type="protein sequence ID" value="CAF1196446.1"/>
    <property type="molecule type" value="Genomic_DNA"/>
</dbReference>
<dbReference type="OrthoDB" id="10058498at2759"/>
<dbReference type="AlphaFoldDB" id="A0A815QA56"/>